<dbReference type="Proteomes" id="UP000252792">
    <property type="component" value="Unassembled WGS sequence"/>
</dbReference>
<reference evidence="1 2" key="1">
    <citation type="submission" date="2018-06" db="EMBL/GenBank/DDBJ databases">
        <title>Genomic Encyclopedia of Type Strains, Phase III (KMG-III): the genomes of soil and plant-associated and newly described type strains.</title>
        <authorList>
            <person name="Whitman W."/>
        </authorList>
    </citation>
    <scope>NUCLEOTIDE SEQUENCE [LARGE SCALE GENOMIC DNA]</scope>
    <source>
        <strain evidence="1 2">CECT 7377</strain>
    </source>
</reference>
<evidence type="ECO:0000313" key="2">
    <source>
        <dbReference type="Proteomes" id="UP000252792"/>
    </source>
</evidence>
<keyword evidence="2" id="KW-1185">Reference proteome</keyword>
<organism evidence="1 2">
    <name type="scientific">Marinomonas rhizomae</name>
    <dbReference type="NCBI Taxonomy" id="491948"/>
    <lineage>
        <taxon>Bacteria</taxon>
        <taxon>Pseudomonadati</taxon>
        <taxon>Pseudomonadota</taxon>
        <taxon>Gammaproteobacteria</taxon>
        <taxon>Oceanospirillales</taxon>
        <taxon>Oceanospirillaceae</taxon>
        <taxon>Marinomonas</taxon>
    </lineage>
</organism>
<dbReference type="RefSeq" id="WP_113918608.1">
    <property type="nucleotide sequence ID" value="NZ_QNSE01000024.1"/>
</dbReference>
<dbReference type="OrthoDB" id="7060812at2"/>
<protein>
    <submittedName>
        <fullName evidence="1">Uncharacterized protein</fullName>
    </submittedName>
</protein>
<dbReference type="EMBL" id="QNSE01000024">
    <property type="protein sequence ID" value="RBP77927.1"/>
    <property type="molecule type" value="Genomic_DNA"/>
</dbReference>
<name>A0A366ITM4_9GAMM</name>
<evidence type="ECO:0000313" key="1">
    <source>
        <dbReference type="EMBL" id="RBP77927.1"/>
    </source>
</evidence>
<dbReference type="AlphaFoldDB" id="A0A366ITM4"/>
<gene>
    <name evidence="1" type="ORF">DFP80_12418</name>
</gene>
<proteinExistence type="predicted"/>
<accession>A0A366ITM4</accession>
<comment type="caution">
    <text evidence="1">The sequence shown here is derived from an EMBL/GenBank/DDBJ whole genome shotgun (WGS) entry which is preliminary data.</text>
</comment>
<sequence length="277" mass="30721">MQIIGTGDKTYILLSGIEVPTEICLTENVKLIPADTSHLDFNTAVSTCSQPDDIAVVSAFIPRITAQFEIVASSPKELATHAWNSSWDALLLSAIFHTEVSFNLQSDTEASLISSETNLRATNLQFQGLTKASPKELSDEDVTWINTNFNDARALLEKEKFQTAVHCLASYRWHSMPRIKIAVLWAGIEGMFGASTEIRFRLSLCIARFLHPNDADARKHKFELVKKLYNSRSSAVHGAKVKGDLNQAVEVSAKLLMDLIHQGVIERAMPNEEILVP</sequence>